<accession>E3FU39</accession>
<dbReference type="Proteomes" id="UP000001351">
    <property type="component" value="Chromosome"/>
</dbReference>
<dbReference type="EMBL" id="CP002271">
    <property type="protein sequence ID" value="ADO72179.1"/>
    <property type="molecule type" value="Genomic_DNA"/>
</dbReference>
<evidence type="ECO:0000313" key="2">
    <source>
        <dbReference type="Proteomes" id="UP000001351"/>
    </source>
</evidence>
<name>E3FU39_STIAD</name>
<dbReference type="AlphaFoldDB" id="E3FU39"/>
<proteinExistence type="predicted"/>
<protein>
    <submittedName>
        <fullName evidence="1">Uncharacterized protein</fullName>
    </submittedName>
</protein>
<gene>
    <name evidence="1" type="ordered locus">STAUR_4399</name>
</gene>
<dbReference type="KEGG" id="sur:STAUR_4399"/>
<organism evidence="1 2">
    <name type="scientific">Stigmatella aurantiaca (strain DW4/3-1)</name>
    <dbReference type="NCBI Taxonomy" id="378806"/>
    <lineage>
        <taxon>Bacteria</taxon>
        <taxon>Pseudomonadati</taxon>
        <taxon>Myxococcota</taxon>
        <taxon>Myxococcia</taxon>
        <taxon>Myxococcales</taxon>
        <taxon>Cystobacterineae</taxon>
        <taxon>Archangiaceae</taxon>
        <taxon>Stigmatella</taxon>
    </lineage>
</organism>
<reference evidence="1 2" key="1">
    <citation type="journal article" date="2011" name="Mol. Biol. Evol.">
        <title>Comparative genomic analysis of fruiting body formation in Myxococcales.</title>
        <authorList>
            <person name="Huntley S."/>
            <person name="Hamann N."/>
            <person name="Wegener-Feldbrugge S."/>
            <person name="Treuner-Lange A."/>
            <person name="Kube M."/>
            <person name="Reinhardt R."/>
            <person name="Klages S."/>
            <person name="Muller R."/>
            <person name="Ronning C.M."/>
            <person name="Nierman W.C."/>
            <person name="Sogaard-Andersen L."/>
        </authorList>
    </citation>
    <scope>NUCLEOTIDE SEQUENCE [LARGE SCALE GENOMIC DNA]</scope>
    <source>
        <strain evidence="1 2">DW4/3-1</strain>
    </source>
</reference>
<keyword evidence="2" id="KW-1185">Reference proteome</keyword>
<evidence type="ECO:0000313" key="1">
    <source>
        <dbReference type="EMBL" id="ADO72179.1"/>
    </source>
</evidence>
<sequence>MLFELSGIGTCLVNLVHLCVAAQHHEHAERGCCEQRECPAWVHLCIPPSERGIAPYIGRNHYQ</sequence>
<dbReference type="HOGENOM" id="CLU_2883765_0_0_7"/>